<keyword evidence="4" id="KW-1185">Reference proteome</keyword>
<feature type="chain" id="PRO_5013057122" description="RcnB family protein" evidence="2">
    <location>
        <begin position="26"/>
        <end position="183"/>
    </location>
</feature>
<dbReference type="Gene3D" id="3.10.450.160">
    <property type="entry name" value="inner membrane protein cigr"/>
    <property type="match status" value="1"/>
</dbReference>
<evidence type="ECO:0000313" key="3">
    <source>
        <dbReference type="EMBL" id="OZI58301.1"/>
    </source>
</evidence>
<accession>A0A261U9M6</accession>
<dbReference type="RefSeq" id="WP_094821477.1">
    <property type="nucleotide sequence ID" value="NZ_NEVO01000008.1"/>
</dbReference>
<reference evidence="3 4" key="1">
    <citation type="submission" date="2017-05" db="EMBL/GenBank/DDBJ databases">
        <title>Complete and WGS of Bordetella genogroups.</title>
        <authorList>
            <person name="Spilker T."/>
            <person name="LiPuma J."/>
        </authorList>
    </citation>
    <scope>NUCLEOTIDE SEQUENCE [LARGE SCALE GENOMIC DNA]</scope>
    <source>
        <strain evidence="3 4">AU9919</strain>
    </source>
</reference>
<dbReference type="NCBIfam" id="NF040487">
    <property type="entry name" value="T3SS_CigR_fam"/>
    <property type="match status" value="1"/>
</dbReference>
<protein>
    <recommendedName>
        <fullName evidence="5">RcnB family protein</fullName>
    </recommendedName>
</protein>
<dbReference type="EMBL" id="NEVQ01000009">
    <property type="protein sequence ID" value="OZI58301.1"/>
    <property type="molecule type" value="Genomic_DNA"/>
</dbReference>
<feature type="region of interest" description="Disordered" evidence="1">
    <location>
        <begin position="24"/>
        <end position="86"/>
    </location>
</feature>
<comment type="caution">
    <text evidence="3">The sequence shown here is derived from an EMBL/GenBank/DDBJ whole genome shotgun (WGS) entry which is preliminary data.</text>
</comment>
<evidence type="ECO:0000313" key="4">
    <source>
        <dbReference type="Proteomes" id="UP000216885"/>
    </source>
</evidence>
<dbReference type="Proteomes" id="UP000216885">
    <property type="component" value="Unassembled WGS sequence"/>
</dbReference>
<dbReference type="AlphaFoldDB" id="A0A261U9M6"/>
<sequence length="183" mass="18528">MRTSSLATLIVAAICQVALVSQPLAAPPEGKGKPAQSSQGGGNGNSKNQGNGNGKNKGQSNDSHSNKSSGSKGGNNGKGGHGGGRDSDVNVSLSYAGITVSTARGYAVEYGATRYSALPPGIRKNLARGKPLPPGIAKKMVPGPMLAHLPVHPGYEWQVAGTDLILVAIGTAIIADVLFDVFD</sequence>
<gene>
    <name evidence="3" type="ORF">CAL20_07060</name>
</gene>
<name>A0A261U9M6_9BORD</name>
<proteinExistence type="predicted"/>
<evidence type="ECO:0000256" key="2">
    <source>
        <dbReference type="SAM" id="SignalP"/>
    </source>
</evidence>
<dbReference type="OrthoDB" id="6433631at2"/>
<feature type="signal peptide" evidence="2">
    <location>
        <begin position="1"/>
        <end position="25"/>
    </location>
</feature>
<organism evidence="3 4">
    <name type="scientific">Bordetella genomosp. 4</name>
    <dbReference type="NCBI Taxonomy" id="463044"/>
    <lineage>
        <taxon>Bacteria</taxon>
        <taxon>Pseudomonadati</taxon>
        <taxon>Pseudomonadota</taxon>
        <taxon>Betaproteobacteria</taxon>
        <taxon>Burkholderiales</taxon>
        <taxon>Alcaligenaceae</taxon>
        <taxon>Bordetella</taxon>
    </lineage>
</organism>
<evidence type="ECO:0000256" key="1">
    <source>
        <dbReference type="SAM" id="MobiDB-lite"/>
    </source>
</evidence>
<keyword evidence="2" id="KW-0732">Signal</keyword>
<feature type="compositionally biased region" description="Low complexity" evidence="1">
    <location>
        <begin position="45"/>
        <end position="70"/>
    </location>
</feature>
<evidence type="ECO:0008006" key="5">
    <source>
        <dbReference type="Google" id="ProtNLM"/>
    </source>
</evidence>
<feature type="compositionally biased region" description="Gly residues" evidence="1">
    <location>
        <begin position="71"/>
        <end position="82"/>
    </location>
</feature>